<feature type="transmembrane region" description="Helical" evidence="9">
    <location>
        <begin position="37"/>
        <end position="55"/>
    </location>
</feature>
<feature type="domain" description="Na+/H+ antiporter NhaC-like C-terminal" evidence="10">
    <location>
        <begin position="160"/>
        <end position="453"/>
    </location>
</feature>
<accession>A0ABW2USR1</accession>
<dbReference type="InterPro" id="IPR018461">
    <property type="entry name" value="Na/H_Antiport_NhaC-like_C"/>
</dbReference>
<feature type="transmembrane region" description="Helical" evidence="9">
    <location>
        <begin position="352"/>
        <end position="373"/>
    </location>
</feature>
<proteinExistence type="inferred from homology"/>
<dbReference type="EMBL" id="JBHTGR010000011">
    <property type="protein sequence ID" value="MFC7746929.1"/>
    <property type="molecule type" value="Genomic_DNA"/>
</dbReference>
<feature type="transmembrane region" description="Helical" evidence="9">
    <location>
        <begin position="76"/>
        <end position="102"/>
    </location>
</feature>
<evidence type="ECO:0000256" key="2">
    <source>
        <dbReference type="ARBA" id="ARBA00022448"/>
    </source>
</evidence>
<keyword evidence="3" id="KW-0050">Antiport</keyword>
<dbReference type="NCBIfam" id="TIGR00931">
    <property type="entry name" value="antiport_nhaC"/>
    <property type="match status" value="1"/>
</dbReference>
<feature type="transmembrane region" description="Helical" evidence="9">
    <location>
        <begin position="235"/>
        <end position="254"/>
    </location>
</feature>
<organism evidence="11 12">
    <name type="scientific">Lentibacillus kimchii</name>
    <dbReference type="NCBI Taxonomy" id="1542911"/>
    <lineage>
        <taxon>Bacteria</taxon>
        <taxon>Bacillati</taxon>
        <taxon>Bacillota</taxon>
        <taxon>Bacilli</taxon>
        <taxon>Bacillales</taxon>
        <taxon>Bacillaceae</taxon>
        <taxon>Lentibacillus</taxon>
    </lineage>
</organism>
<dbReference type="PANTHER" id="PTHR33451">
    <property type="entry name" value="MALATE-2H(+)/NA(+)-LACTATE ANTIPORTER"/>
    <property type="match status" value="1"/>
</dbReference>
<evidence type="ECO:0000313" key="12">
    <source>
        <dbReference type="Proteomes" id="UP001596620"/>
    </source>
</evidence>
<evidence type="ECO:0000256" key="3">
    <source>
        <dbReference type="ARBA" id="ARBA00022449"/>
    </source>
</evidence>
<evidence type="ECO:0000256" key="8">
    <source>
        <dbReference type="ARBA" id="ARBA00038435"/>
    </source>
</evidence>
<reference evidence="12" key="1">
    <citation type="journal article" date="2019" name="Int. J. Syst. Evol. Microbiol.">
        <title>The Global Catalogue of Microorganisms (GCM) 10K type strain sequencing project: providing services to taxonomists for standard genome sequencing and annotation.</title>
        <authorList>
            <consortium name="The Broad Institute Genomics Platform"/>
            <consortium name="The Broad Institute Genome Sequencing Center for Infectious Disease"/>
            <person name="Wu L."/>
            <person name="Ma J."/>
        </authorList>
    </citation>
    <scope>NUCLEOTIDE SEQUENCE [LARGE SCALE GENOMIC DNA]</scope>
    <source>
        <strain evidence="12">JCM 30234</strain>
    </source>
</reference>
<keyword evidence="5 9" id="KW-0812">Transmembrane</keyword>
<evidence type="ECO:0000256" key="4">
    <source>
        <dbReference type="ARBA" id="ARBA00022475"/>
    </source>
</evidence>
<gene>
    <name evidence="11" type="primary">nhaC</name>
    <name evidence="11" type="ORF">ACFQU8_06725</name>
</gene>
<dbReference type="PANTHER" id="PTHR33451:SF3">
    <property type="entry name" value="MALATE-2H(+)_NA(+)-LACTATE ANTIPORTER"/>
    <property type="match status" value="1"/>
</dbReference>
<keyword evidence="12" id="KW-1185">Reference proteome</keyword>
<keyword evidence="6 9" id="KW-1133">Transmembrane helix</keyword>
<feature type="transmembrane region" description="Helical" evidence="9">
    <location>
        <begin position="429"/>
        <end position="450"/>
    </location>
</feature>
<feature type="transmembrane region" description="Helical" evidence="9">
    <location>
        <begin position="317"/>
        <end position="340"/>
    </location>
</feature>
<evidence type="ECO:0000256" key="6">
    <source>
        <dbReference type="ARBA" id="ARBA00022989"/>
    </source>
</evidence>
<dbReference type="InterPro" id="IPR004770">
    <property type="entry name" value="Na/H_antiport_NhaC"/>
</dbReference>
<evidence type="ECO:0000313" key="11">
    <source>
        <dbReference type="EMBL" id="MFC7746929.1"/>
    </source>
</evidence>
<feature type="transmembrane region" description="Helical" evidence="9">
    <location>
        <begin position="197"/>
        <end position="215"/>
    </location>
</feature>
<dbReference type="RefSeq" id="WP_382358442.1">
    <property type="nucleotide sequence ID" value="NZ_JBHTGR010000011.1"/>
</dbReference>
<protein>
    <submittedName>
        <fullName evidence="11">Na+/H+ antiporter NhaC</fullName>
    </submittedName>
</protein>
<keyword evidence="2" id="KW-0813">Transport</keyword>
<name>A0ABW2USR1_9BACI</name>
<evidence type="ECO:0000256" key="5">
    <source>
        <dbReference type="ARBA" id="ARBA00022692"/>
    </source>
</evidence>
<keyword evidence="7 9" id="KW-0472">Membrane</keyword>
<dbReference type="InterPro" id="IPR052180">
    <property type="entry name" value="NhaC_Na-H+_Antiporter"/>
</dbReference>
<sequence length="477" mass="50058">MADETKKPTFLYALTILLVVVAIIATGMIVFGAAIQIMMFTALLAVIPFIMRLGYSFKEVEQNIYESMLKALQPGMIILTVGILIGAWMASGTVPSIIYYGIEAISPQFFLVTALILCSVVSMATGASWATLGTAGVAMMGVGHSLGMPVGMTAGAVVSGAFFGDKMSPLSDSTNLSAAIVGADVLDHIKHMLLTTGPAYIISAIIFTILGWVYGGSAINSTDVDTLTGYLAENFHLGLIPLIPPAIVIVLLVMKKPPVTSIFIGALAGAAVAVLDQGATMSQVTHIFYEGYTDSSGIDIVDSLLQQGGLTSMLPLIGLYLFALGLGGALYNFGVLEAMLQAVAAHIKGRGVLVGLSMATGYAMLGIGGSFSFSGVMTGTLLRPLFERFKLSPLNLSRIIEDTATQTAPLLPWTAGGLFTIGALGISPLVYIPFCFLALITPVFTLLYGITGIGMKETKDVRSKPSIKRKSVSADLR</sequence>
<dbReference type="Pfam" id="PF03553">
    <property type="entry name" value="Na_H_antiporter"/>
    <property type="match status" value="1"/>
</dbReference>
<keyword evidence="4" id="KW-1003">Cell membrane</keyword>
<feature type="transmembrane region" description="Helical" evidence="9">
    <location>
        <begin position="108"/>
        <end position="130"/>
    </location>
</feature>
<evidence type="ECO:0000256" key="9">
    <source>
        <dbReference type="SAM" id="Phobius"/>
    </source>
</evidence>
<evidence type="ECO:0000256" key="1">
    <source>
        <dbReference type="ARBA" id="ARBA00004651"/>
    </source>
</evidence>
<comment type="subcellular location">
    <subcellularLocation>
        <location evidence="1">Cell membrane</location>
        <topology evidence="1">Multi-pass membrane protein</topology>
    </subcellularLocation>
</comment>
<dbReference type="Proteomes" id="UP001596620">
    <property type="component" value="Unassembled WGS sequence"/>
</dbReference>
<feature type="transmembrane region" description="Helical" evidence="9">
    <location>
        <begin position="12"/>
        <end position="31"/>
    </location>
</feature>
<evidence type="ECO:0000256" key="7">
    <source>
        <dbReference type="ARBA" id="ARBA00023136"/>
    </source>
</evidence>
<evidence type="ECO:0000259" key="10">
    <source>
        <dbReference type="Pfam" id="PF03553"/>
    </source>
</evidence>
<comment type="caution">
    <text evidence="11">The sequence shown here is derived from an EMBL/GenBank/DDBJ whole genome shotgun (WGS) entry which is preliminary data.</text>
</comment>
<feature type="transmembrane region" description="Helical" evidence="9">
    <location>
        <begin position="261"/>
        <end position="279"/>
    </location>
</feature>
<comment type="similarity">
    <text evidence="8">Belongs to the NhaC Na(+)/H(+) (TC 2.A.35) antiporter family.</text>
</comment>